<organism evidence="1 2">
    <name type="scientific">Panagrolaimus sp. ES5</name>
    <dbReference type="NCBI Taxonomy" id="591445"/>
    <lineage>
        <taxon>Eukaryota</taxon>
        <taxon>Metazoa</taxon>
        <taxon>Ecdysozoa</taxon>
        <taxon>Nematoda</taxon>
        <taxon>Chromadorea</taxon>
        <taxon>Rhabditida</taxon>
        <taxon>Tylenchina</taxon>
        <taxon>Panagrolaimomorpha</taxon>
        <taxon>Panagrolaimoidea</taxon>
        <taxon>Panagrolaimidae</taxon>
        <taxon>Panagrolaimus</taxon>
    </lineage>
</organism>
<protein>
    <submittedName>
        <fullName evidence="2">Uncharacterized protein</fullName>
    </submittedName>
</protein>
<dbReference type="Proteomes" id="UP000887579">
    <property type="component" value="Unplaced"/>
</dbReference>
<sequence>SLTDAAFETTQVTENLASSSLGPLENQEVTTVAASTTVGIKEIIVPITVATLETNNDVTTAVPVVETTLIQEQTTIAPEITAQTITPKSESIVILPVEKSKNAEGTVSSTTGSEAVQTTISVESSSIVPYTIPAIDETTQKQVDEPSKIIVSSNASSAEEQTLAKVADIIESQEIKNESEVSSTTVNPVDVAVVNVDDTLKNEDANEATTVSNVDEAVAKVIKFLNKNEISTTPEVEETTAAPDGERDNAIKNMLNRAKEVVKTE</sequence>
<evidence type="ECO:0000313" key="1">
    <source>
        <dbReference type="Proteomes" id="UP000887579"/>
    </source>
</evidence>
<proteinExistence type="predicted"/>
<name>A0AC34GHX6_9BILA</name>
<reference evidence="2" key="1">
    <citation type="submission" date="2022-11" db="UniProtKB">
        <authorList>
            <consortium name="WormBaseParasite"/>
        </authorList>
    </citation>
    <scope>IDENTIFICATION</scope>
</reference>
<accession>A0AC34GHX6</accession>
<dbReference type="WBParaSite" id="ES5_v2.g29295.t1">
    <property type="protein sequence ID" value="ES5_v2.g29295.t1"/>
    <property type="gene ID" value="ES5_v2.g29295"/>
</dbReference>
<evidence type="ECO:0000313" key="2">
    <source>
        <dbReference type="WBParaSite" id="ES5_v2.g29295.t1"/>
    </source>
</evidence>